<accession>A0A9W8L137</accession>
<organism evidence="2 3">
    <name type="scientific">Coemansia spiralis</name>
    <dbReference type="NCBI Taxonomy" id="417178"/>
    <lineage>
        <taxon>Eukaryota</taxon>
        <taxon>Fungi</taxon>
        <taxon>Fungi incertae sedis</taxon>
        <taxon>Zoopagomycota</taxon>
        <taxon>Kickxellomycotina</taxon>
        <taxon>Kickxellomycetes</taxon>
        <taxon>Kickxellales</taxon>
        <taxon>Kickxellaceae</taxon>
        <taxon>Coemansia</taxon>
    </lineage>
</organism>
<feature type="region of interest" description="Disordered" evidence="1">
    <location>
        <begin position="24"/>
        <end position="48"/>
    </location>
</feature>
<dbReference type="EMBL" id="JANBTW010000003">
    <property type="protein sequence ID" value="KAJ2680742.1"/>
    <property type="molecule type" value="Genomic_DNA"/>
</dbReference>
<dbReference type="InterPro" id="IPR001611">
    <property type="entry name" value="Leu-rich_rpt"/>
</dbReference>
<evidence type="ECO:0000313" key="2">
    <source>
        <dbReference type="EMBL" id="KAJ2680742.1"/>
    </source>
</evidence>
<evidence type="ECO:0000313" key="3">
    <source>
        <dbReference type="Proteomes" id="UP001151518"/>
    </source>
</evidence>
<protein>
    <submittedName>
        <fullName evidence="2">NACHT, LRR and PYD domains-containing protein 13</fullName>
    </submittedName>
</protein>
<feature type="compositionally biased region" description="Polar residues" evidence="1">
    <location>
        <begin position="39"/>
        <end position="48"/>
    </location>
</feature>
<feature type="compositionally biased region" description="Low complexity" evidence="1">
    <location>
        <begin position="24"/>
        <end position="38"/>
    </location>
</feature>
<dbReference type="GO" id="GO:0005737">
    <property type="term" value="C:cytoplasm"/>
    <property type="evidence" value="ECO:0007669"/>
    <property type="project" value="TreeGrafter"/>
</dbReference>
<dbReference type="Pfam" id="PF13516">
    <property type="entry name" value="LRR_6"/>
    <property type="match status" value="3"/>
</dbReference>
<dbReference type="SMART" id="SM00368">
    <property type="entry name" value="LRR_RI"/>
    <property type="match status" value="4"/>
</dbReference>
<dbReference type="SUPFAM" id="SSF52047">
    <property type="entry name" value="RNI-like"/>
    <property type="match status" value="1"/>
</dbReference>
<dbReference type="Gene3D" id="3.80.10.10">
    <property type="entry name" value="Ribonuclease Inhibitor"/>
    <property type="match status" value="2"/>
</dbReference>
<reference evidence="2" key="1">
    <citation type="submission" date="2022-07" db="EMBL/GenBank/DDBJ databases">
        <title>Phylogenomic reconstructions and comparative analyses of Kickxellomycotina fungi.</title>
        <authorList>
            <person name="Reynolds N.K."/>
            <person name="Stajich J.E."/>
            <person name="Barry K."/>
            <person name="Grigoriev I.V."/>
            <person name="Crous P."/>
            <person name="Smith M.E."/>
        </authorList>
    </citation>
    <scope>NUCLEOTIDE SEQUENCE</scope>
    <source>
        <strain evidence="2">NRRL 3115</strain>
    </source>
</reference>
<dbReference type="Proteomes" id="UP001151518">
    <property type="component" value="Unassembled WGS sequence"/>
</dbReference>
<dbReference type="AlphaFoldDB" id="A0A9W8L137"/>
<dbReference type="InterPro" id="IPR050637">
    <property type="entry name" value="NLRP_innate_immun_reg"/>
</dbReference>
<evidence type="ECO:0000256" key="1">
    <source>
        <dbReference type="SAM" id="MobiDB-lite"/>
    </source>
</evidence>
<dbReference type="PANTHER" id="PTHR45690:SF4">
    <property type="entry name" value="NACHT, LRR AND PYD DOMAINS-CONTAINING PROTEIN 10"/>
    <property type="match status" value="1"/>
</dbReference>
<proteinExistence type="predicted"/>
<dbReference type="PANTHER" id="PTHR45690">
    <property type="entry name" value="NACHT, LRR AND PYD DOMAINS-CONTAINING PROTEIN 12"/>
    <property type="match status" value="1"/>
</dbReference>
<gene>
    <name evidence="2" type="primary">NLRP13</name>
    <name evidence="2" type="ORF">GGI25_000377</name>
</gene>
<dbReference type="OrthoDB" id="120976at2759"/>
<comment type="caution">
    <text evidence="2">The sequence shown here is derived from an EMBL/GenBank/DDBJ whole genome shotgun (WGS) entry which is preliminary data.</text>
</comment>
<sequence length="424" mass="45814">MSLSTISPSSLIIDVREEAPVSLSKSHSSTSLKSAASTENDALSSPTLCEQNESTDIAGCDAQNGMNSREISLLDIAPTELDVLAALGARASENIECLRINRCRMTGDTFASIVDSLCQFDLPNLHTLDISQNHIGGAQAAYALHKLLTHAPSIRFLYLGWNQLALADLRQLATSPSSGTYKVSYLDLRFNPLSVPQKSKSKSRSLTKTAICNALVSDKWIDGLVAVLPDLTHVLMAQAFIDDQTLTAFMCALTRPKSRIEYIGLEWVNLGSRLTALSTIMNNLAPNLTLHLNLAANNLGDSGAEIISQSGARLTSLTLACNFITERGTSYLARWLPKSGLVALDLSDNYFGDQGIVSLLAIDAANLDTNSFATQIKSLSLNSCCLSDTSLRLLNEGINCKWAPLKNLRILRNNRMTPGAKLNI</sequence>
<dbReference type="InterPro" id="IPR032675">
    <property type="entry name" value="LRR_dom_sf"/>
</dbReference>
<name>A0A9W8L137_9FUNG</name>